<dbReference type="EMBL" id="CP003249">
    <property type="protein sequence ID" value="AFV76004.1"/>
    <property type="molecule type" value="Genomic_DNA"/>
</dbReference>
<name>K7R4Y2_THEOS</name>
<dbReference type="STRING" id="751945.Theos_0951"/>
<dbReference type="InterPro" id="IPR041049">
    <property type="entry name" value="DUF5615"/>
</dbReference>
<keyword evidence="3" id="KW-1185">Reference proteome</keyword>
<evidence type="ECO:0000313" key="3">
    <source>
        <dbReference type="Proteomes" id="UP000000211"/>
    </source>
</evidence>
<dbReference type="PATRIC" id="fig|751945.3.peg.945"/>
<dbReference type="HOGENOM" id="CLU_150003_1_0_0"/>
<sequence>MKILVDVNLTPRWVGFLGEHGLVAVHWSSLGALNAKDEELLEAAIRGEYVLLTHDQDMGTLLALKQTTQPSVVLLRTSDLRPEVVGPKLVSILNDLREDLQAGALVVVEDERIRLRRLPI</sequence>
<gene>
    <name evidence="2" type="ORF">Theos_0951</name>
</gene>
<dbReference type="Proteomes" id="UP000000211">
    <property type="component" value="Chromosome"/>
</dbReference>
<evidence type="ECO:0000313" key="2">
    <source>
        <dbReference type="EMBL" id="AFV76004.1"/>
    </source>
</evidence>
<accession>K7R4Y2</accession>
<dbReference type="eggNOG" id="COG4634">
    <property type="taxonomic scope" value="Bacteria"/>
</dbReference>
<dbReference type="Pfam" id="PF18480">
    <property type="entry name" value="DUF5615"/>
    <property type="match status" value="1"/>
</dbReference>
<dbReference type="KEGG" id="tos:Theos_0951"/>
<feature type="domain" description="DUF5615" evidence="1">
    <location>
        <begin position="1"/>
        <end position="110"/>
    </location>
</feature>
<evidence type="ECO:0000259" key="1">
    <source>
        <dbReference type="Pfam" id="PF18480"/>
    </source>
</evidence>
<dbReference type="AlphaFoldDB" id="K7R4Y2"/>
<proteinExistence type="predicted"/>
<organism evidence="2 3">
    <name type="scientific">Thermus oshimai JL-2</name>
    <dbReference type="NCBI Taxonomy" id="751945"/>
    <lineage>
        <taxon>Bacteria</taxon>
        <taxon>Thermotogati</taxon>
        <taxon>Deinococcota</taxon>
        <taxon>Deinococci</taxon>
        <taxon>Thermales</taxon>
        <taxon>Thermaceae</taxon>
        <taxon>Thermus</taxon>
    </lineage>
</organism>
<reference evidence="2 3" key="1">
    <citation type="journal article" date="2013" name="Genome Announc.">
        <title>Whole Genome Sequencing of Thermus oshimai JL-2 and Thermus thermophilus JL-18, Incomplete Denitrifiers from the United States Great Basin.</title>
        <authorList>
            <person name="Murugapiran S.K."/>
            <person name="Huntemann M."/>
            <person name="Wei C.L."/>
            <person name="Han J."/>
            <person name="Detter J.C."/>
            <person name="Han C.S."/>
            <person name="Erkkila T.H."/>
            <person name="Teshima H."/>
            <person name="Chen A."/>
            <person name="Kyrpides N."/>
            <person name="Mavrommatis K."/>
            <person name="Markowitz V."/>
            <person name="Szeto E."/>
            <person name="Ivanova N."/>
            <person name="Pagani I."/>
            <person name="Lam J."/>
            <person name="McDonald A.I."/>
            <person name="Dodsworth J.A."/>
            <person name="Pati A."/>
            <person name="Goodwin L."/>
            <person name="Peters L."/>
            <person name="Pitluck S."/>
            <person name="Woyke T."/>
            <person name="Hedlund B.P."/>
        </authorList>
    </citation>
    <scope>NUCLEOTIDE SEQUENCE</scope>
    <source>
        <strain evidence="2 3">JL-2</strain>
    </source>
</reference>
<protein>
    <recommendedName>
        <fullName evidence="1">DUF5615 domain-containing protein</fullName>
    </recommendedName>
</protein>